<dbReference type="GO" id="GO:0008623">
    <property type="term" value="C:CHRAC"/>
    <property type="evidence" value="ECO:0007669"/>
    <property type="project" value="TreeGrafter"/>
</dbReference>
<evidence type="ECO:0000313" key="15">
    <source>
        <dbReference type="RefSeq" id="XP_014033943.1"/>
    </source>
</evidence>
<keyword evidence="3" id="KW-0808">Transferase</keyword>
<dbReference type="GO" id="GO:0006338">
    <property type="term" value="P:chromatin remodeling"/>
    <property type="evidence" value="ECO:0007669"/>
    <property type="project" value="TreeGrafter"/>
</dbReference>
<name>A0A1S3Q1U9_SALSA</name>
<keyword evidence="2" id="KW-0597">Phosphoprotein</keyword>
<keyword evidence="5" id="KW-0007">Acetylation</keyword>
<proteinExistence type="predicted"/>
<dbReference type="AlphaFoldDB" id="A0A1S3Q1U9"/>
<comment type="function">
    <text evidence="9">Forms a complex with DNA polymerase epsilon subunit POLE3 and binds naked DNA, which is then incorporated into chromatin, aided by the nucleosome remodeling activity of ISWI/SNF2H and ACF1. Does not enhance nucleosome sliding activity of the ACF-5 ISWI chromatin remodeling complex.</text>
</comment>
<dbReference type="STRING" id="8030.ENSSSAP00000047316"/>
<evidence type="ECO:0000256" key="3">
    <source>
        <dbReference type="ARBA" id="ARBA00022679"/>
    </source>
</evidence>
<keyword evidence="4" id="KW-0548">Nucleotidyltransferase</keyword>
<comment type="subcellular location">
    <subcellularLocation>
        <location evidence="1">Nucleus</location>
    </subcellularLocation>
</comment>
<evidence type="ECO:0000256" key="7">
    <source>
        <dbReference type="ARBA" id="ARBA00023125"/>
    </source>
</evidence>
<dbReference type="RefSeq" id="XP_014033943.1">
    <property type="nucleotide sequence ID" value="XM_014178468.2"/>
</dbReference>
<dbReference type="Proteomes" id="UP001652741">
    <property type="component" value="Chromosome ssa27"/>
</dbReference>
<keyword evidence="8" id="KW-0539">Nucleus</keyword>
<dbReference type="PANTHER" id="PTHR10252:SF54">
    <property type="entry name" value="CHROMATIN ACCESSIBILITY COMPLEX PROTEIN 1"/>
    <property type="match status" value="1"/>
</dbReference>
<keyword evidence="14" id="KW-1185">Reference proteome</keyword>
<dbReference type="CDD" id="cd22924">
    <property type="entry name" value="HFD_CHRAC1-like"/>
    <property type="match status" value="1"/>
</dbReference>
<comment type="subunit">
    <text evidence="10">Heterodimer with POLE3; binds to DNA. Component of the CHRAC ISWI chromatin remodeling complex at least composed of SMARCA5/SNF2H, BAZ1A/ACF1, CHRAC1 and POLE3; the complex preferentially binds DNA through the CHRAC1-POLE3 heterodimer and possesses ATP-dependent nucleosome-remodeling activity. Within the complex, the heterodimer with POLE3 interacts with SMARCA5/SNF2H; the interaction is direct and enhances nucleosome sliding activity by the SMARCA5/SNF2H and BAZ1A/ACF1 interaction. Within the complex, the heterodimer with POLE3 interacts with BAZ1A/ACF1; the interactions are direct.</text>
</comment>
<evidence type="ECO:0000256" key="1">
    <source>
        <dbReference type="ARBA" id="ARBA00004123"/>
    </source>
</evidence>
<dbReference type="KEGG" id="sasa:106588921"/>
<evidence type="ECO:0000256" key="10">
    <source>
        <dbReference type="ARBA" id="ARBA00062516"/>
    </source>
</evidence>
<dbReference type="Bgee" id="ENSSSAG00000048109">
    <property type="expression patterns" value="Expressed in testis and 23 other cell types or tissues"/>
</dbReference>
<dbReference type="OrthoDB" id="1291358at2759"/>
<dbReference type="InterPro" id="IPR003958">
    <property type="entry name" value="CBFA_NFYB_domain"/>
</dbReference>
<evidence type="ECO:0000313" key="14">
    <source>
        <dbReference type="Proteomes" id="UP001652741"/>
    </source>
</evidence>
<dbReference type="Gene3D" id="1.10.20.10">
    <property type="entry name" value="Histone, subunit A"/>
    <property type="match status" value="1"/>
</dbReference>
<dbReference type="PANTHER" id="PTHR10252">
    <property type="entry name" value="HISTONE-LIKE TRANSCRIPTION FACTOR CCAAT-RELATED"/>
    <property type="match status" value="1"/>
</dbReference>
<dbReference type="GeneID" id="106588921"/>
<evidence type="ECO:0000256" key="5">
    <source>
        <dbReference type="ARBA" id="ARBA00022990"/>
    </source>
</evidence>
<keyword evidence="7" id="KW-0238">DNA-binding</keyword>
<evidence type="ECO:0000256" key="8">
    <source>
        <dbReference type="ARBA" id="ARBA00023242"/>
    </source>
</evidence>
<dbReference type="FunFam" id="1.10.20.10:FF:000048">
    <property type="entry name" value="Chromatin accessibility complex subunit 1"/>
    <property type="match status" value="1"/>
</dbReference>
<dbReference type="Pfam" id="PF00808">
    <property type="entry name" value="CBFD_NFYB_HMF"/>
    <property type="match status" value="1"/>
</dbReference>
<protein>
    <recommendedName>
        <fullName evidence="11">Chromatin accessibility complex protein 1</fullName>
    </recommendedName>
    <alternativeName>
        <fullName evidence="12">DNA polymerase epsilon subunit p15</fullName>
    </alternativeName>
</protein>
<dbReference type="PaxDb" id="8030-ENSSSAP00000047316"/>
<dbReference type="InterPro" id="IPR009072">
    <property type="entry name" value="Histone-fold"/>
</dbReference>
<evidence type="ECO:0000259" key="13">
    <source>
        <dbReference type="Pfam" id="PF00808"/>
    </source>
</evidence>
<evidence type="ECO:0000256" key="4">
    <source>
        <dbReference type="ARBA" id="ARBA00022695"/>
    </source>
</evidence>
<dbReference type="GO" id="GO:0016779">
    <property type="term" value="F:nucleotidyltransferase activity"/>
    <property type="evidence" value="ECO:0007669"/>
    <property type="project" value="UniProtKB-KW"/>
</dbReference>
<evidence type="ECO:0000256" key="12">
    <source>
        <dbReference type="ARBA" id="ARBA00083235"/>
    </source>
</evidence>
<keyword evidence="6" id="KW-0175">Coiled coil</keyword>
<gene>
    <name evidence="15" type="primary">LOC106588921</name>
</gene>
<dbReference type="SUPFAM" id="SSF47113">
    <property type="entry name" value="Histone-fold"/>
    <property type="match status" value="1"/>
</dbReference>
<reference evidence="15" key="1">
    <citation type="submission" date="2025-08" db="UniProtKB">
        <authorList>
            <consortium name="RefSeq"/>
        </authorList>
    </citation>
    <scope>IDENTIFICATION</scope>
</reference>
<accession>A0A1S3Q1U9</accession>
<evidence type="ECO:0000256" key="11">
    <source>
        <dbReference type="ARBA" id="ARBA00071805"/>
    </source>
</evidence>
<dbReference type="GO" id="GO:0006261">
    <property type="term" value="P:DNA-templated DNA replication"/>
    <property type="evidence" value="ECO:0007669"/>
    <property type="project" value="TreeGrafter"/>
</dbReference>
<sequence>MSGDNAEDKVHHASNSKGISLPMTRVKLIMKSSPDVSSINQEALLITTKATELFVQYLALSSFNNGSGKDNKTLLYSDLANTVAGTETFQFLTDILPKKIFARDYLKLIEENPIEEADN</sequence>
<dbReference type="InterPro" id="IPR050568">
    <property type="entry name" value="Transcr_DNA_Rep_Reg"/>
</dbReference>
<organism evidence="14 15">
    <name type="scientific">Salmo salar</name>
    <name type="common">Atlantic salmon</name>
    <dbReference type="NCBI Taxonomy" id="8030"/>
    <lineage>
        <taxon>Eukaryota</taxon>
        <taxon>Metazoa</taxon>
        <taxon>Chordata</taxon>
        <taxon>Craniata</taxon>
        <taxon>Vertebrata</taxon>
        <taxon>Euteleostomi</taxon>
        <taxon>Actinopterygii</taxon>
        <taxon>Neopterygii</taxon>
        <taxon>Teleostei</taxon>
        <taxon>Protacanthopterygii</taxon>
        <taxon>Salmoniformes</taxon>
        <taxon>Salmonidae</taxon>
        <taxon>Salmoninae</taxon>
        <taxon>Salmo</taxon>
    </lineage>
</organism>
<evidence type="ECO:0000256" key="6">
    <source>
        <dbReference type="ARBA" id="ARBA00023054"/>
    </source>
</evidence>
<evidence type="ECO:0000256" key="2">
    <source>
        <dbReference type="ARBA" id="ARBA00022553"/>
    </source>
</evidence>
<dbReference type="GO" id="GO:0046982">
    <property type="term" value="F:protein heterodimerization activity"/>
    <property type="evidence" value="ECO:0007669"/>
    <property type="project" value="InterPro"/>
</dbReference>
<feature type="domain" description="Transcription factor CBF/NF-Y/archaeal histone" evidence="13">
    <location>
        <begin position="20"/>
        <end position="80"/>
    </location>
</feature>
<dbReference type="GO" id="GO:0003677">
    <property type="term" value="F:DNA binding"/>
    <property type="evidence" value="ECO:0007669"/>
    <property type="project" value="UniProtKB-KW"/>
</dbReference>
<evidence type="ECO:0000256" key="9">
    <source>
        <dbReference type="ARBA" id="ARBA00059032"/>
    </source>
</evidence>